<evidence type="ECO:0000313" key="1">
    <source>
        <dbReference type="EMBL" id="ERH70161.1"/>
    </source>
</evidence>
<accession>A0AAV3K1I7</accession>
<proteinExistence type="predicted"/>
<dbReference type="Proteomes" id="UP000016517">
    <property type="component" value="Unassembled WGS sequence"/>
</dbReference>
<protein>
    <recommendedName>
        <fullName evidence="3">Ysc84 actin-binding domain-containing protein</fullName>
    </recommendedName>
</protein>
<dbReference type="AlphaFoldDB" id="A0AAV3K1I7"/>
<sequence length="148" mass="15117">MVKSFQVGTASTPDTKGAKAIGRNAISIIDGSQKLGASDLSKLKGKFSASCMAGYIFNKPNKEAQADSTDIFLKGLAGSASGGIWGVRAGVVLPLDTGSSAVSDKIKAYFTSDTMKGLEVGIGTPDADFNFGYGAEAQGRTITGAIKV</sequence>
<organism evidence="1 2">
    <name type="scientific">Acinetobacter baumannii EGD-HP18</name>
    <dbReference type="NCBI Taxonomy" id="1358412"/>
    <lineage>
        <taxon>Bacteria</taxon>
        <taxon>Pseudomonadati</taxon>
        <taxon>Pseudomonadota</taxon>
        <taxon>Gammaproteobacteria</taxon>
        <taxon>Moraxellales</taxon>
        <taxon>Moraxellaceae</taxon>
        <taxon>Acinetobacter</taxon>
        <taxon>Acinetobacter calcoaceticus/baumannii complex</taxon>
    </lineage>
</organism>
<evidence type="ECO:0008006" key="3">
    <source>
        <dbReference type="Google" id="ProtNLM"/>
    </source>
</evidence>
<name>A0AAV3K1I7_ACIBA</name>
<comment type="caution">
    <text evidence="1">The sequence shown here is derived from an EMBL/GenBank/DDBJ whole genome shotgun (WGS) entry which is preliminary data.</text>
</comment>
<dbReference type="EMBL" id="AVST01000056">
    <property type="protein sequence ID" value="ERH70161.1"/>
    <property type="molecule type" value="Genomic_DNA"/>
</dbReference>
<gene>
    <name evidence="1" type="ORF">N173_15445</name>
</gene>
<reference evidence="1 2" key="1">
    <citation type="submission" date="2013-08" db="EMBL/GenBank/DDBJ databases">
        <title>Study of Ammonical-Nitrogen removal by Nitrification Denitrification process using lab isolates.</title>
        <authorList>
            <person name="Khardenavis A.A."/>
            <person name="Pal R.R."/>
            <person name="Kapley A."/>
            <person name="Qureshi A."/>
            <person name="Purohit H.J."/>
        </authorList>
    </citation>
    <scope>NUCLEOTIDE SEQUENCE [LARGE SCALE GENOMIC DNA]</scope>
    <source>
        <strain evidence="1 2">EGD-HP18</strain>
    </source>
</reference>
<evidence type="ECO:0000313" key="2">
    <source>
        <dbReference type="Proteomes" id="UP000016517"/>
    </source>
</evidence>